<feature type="domain" description="RING-type" evidence="18">
    <location>
        <begin position="625"/>
        <end position="684"/>
    </location>
</feature>
<reference evidence="20" key="1">
    <citation type="journal article" date="2017" name="Nucleic Acids Res.">
        <title>Proteogenomics produces comprehensive and highly accurate protein-coding gene annotation in a complete genome assembly of Malassezia sympodialis.</title>
        <authorList>
            <person name="Zhu Y."/>
            <person name="Engstroem P.G."/>
            <person name="Tellgren-Roth C."/>
            <person name="Baudo C.D."/>
            <person name="Kennell J.C."/>
            <person name="Sun S."/>
            <person name="Billmyre R.B."/>
            <person name="Schroeder M.S."/>
            <person name="Andersson A."/>
            <person name="Holm T."/>
            <person name="Sigurgeirsson B."/>
            <person name="Wu G."/>
            <person name="Sankaranarayanan S.R."/>
            <person name="Siddharthan R."/>
            <person name="Sanyal K."/>
            <person name="Lundeberg J."/>
            <person name="Nystedt B."/>
            <person name="Boekhout T."/>
            <person name="Dawson T.L. Jr."/>
            <person name="Heitman J."/>
            <person name="Scheynius A."/>
            <person name="Lehtioe J."/>
        </authorList>
    </citation>
    <scope>NUCLEOTIDE SEQUENCE [LARGE SCALE GENOMIC DNA]</scope>
    <source>
        <strain evidence="20">ATCC 42132</strain>
    </source>
</reference>
<dbReference type="OrthoDB" id="9984778at2759"/>
<keyword evidence="5" id="KW-0808">Transferase</keyword>
<dbReference type="GO" id="GO:0016874">
    <property type="term" value="F:ligase activity"/>
    <property type="evidence" value="ECO:0007669"/>
    <property type="project" value="UniProtKB-KW"/>
</dbReference>
<feature type="signal peptide" evidence="17">
    <location>
        <begin position="1"/>
        <end position="26"/>
    </location>
</feature>
<dbReference type="GO" id="GO:0012505">
    <property type="term" value="C:endomembrane system"/>
    <property type="evidence" value="ECO:0007669"/>
    <property type="project" value="UniProtKB-SubCell"/>
</dbReference>
<feature type="chain" id="PRO_5012274900" description="RING-type E3 ubiquitin transferase" evidence="17">
    <location>
        <begin position="27"/>
        <end position="704"/>
    </location>
</feature>
<dbReference type="EMBL" id="LT671824">
    <property type="protein sequence ID" value="SHO78682.1"/>
    <property type="molecule type" value="Genomic_DNA"/>
</dbReference>
<protein>
    <recommendedName>
        <fullName evidence="4">RING-type E3 ubiquitin transferase</fullName>
        <ecNumber evidence="4">2.3.2.27</ecNumber>
    </recommendedName>
</protein>
<keyword evidence="9 14" id="KW-0863">Zinc-finger</keyword>
<feature type="transmembrane region" description="Helical" evidence="16">
    <location>
        <begin position="322"/>
        <end position="341"/>
    </location>
</feature>
<evidence type="ECO:0000256" key="13">
    <source>
        <dbReference type="ARBA" id="ARBA00023136"/>
    </source>
</evidence>
<evidence type="ECO:0000256" key="3">
    <source>
        <dbReference type="ARBA" id="ARBA00004906"/>
    </source>
</evidence>
<evidence type="ECO:0000256" key="11">
    <source>
        <dbReference type="ARBA" id="ARBA00022833"/>
    </source>
</evidence>
<dbReference type="InterPro" id="IPR021319">
    <property type="entry name" value="DUF2921"/>
</dbReference>
<keyword evidence="12 16" id="KW-1133">Transmembrane helix</keyword>
<dbReference type="InterPro" id="IPR013083">
    <property type="entry name" value="Znf_RING/FYVE/PHD"/>
</dbReference>
<evidence type="ECO:0000256" key="12">
    <source>
        <dbReference type="ARBA" id="ARBA00022989"/>
    </source>
</evidence>
<dbReference type="InterPro" id="IPR001841">
    <property type="entry name" value="Znf_RING"/>
</dbReference>
<feature type="transmembrane region" description="Helical" evidence="16">
    <location>
        <begin position="556"/>
        <end position="583"/>
    </location>
</feature>
<dbReference type="VEuPathDB" id="FungiDB:MSYG_3029"/>
<feature type="region of interest" description="Disordered" evidence="15">
    <location>
        <begin position="422"/>
        <end position="443"/>
    </location>
</feature>
<evidence type="ECO:0000256" key="5">
    <source>
        <dbReference type="ARBA" id="ARBA00022679"/>
    </source>
</evidence>
<evidence type="ECO:0000256" key="1">
    <source>
        <dbReference type="ARBA" id="ARBA00000900"/>
    </source>
</evidence>
<dbReference type="PANTHER" id="PTHR22763:SF162">
    <property type="entry name" value="TRANSMEMBRANE E3 UBIQUITIN-PROTEIN LIGASE 1"/>
    <property type="match status" value="1"/>
</dbReference>
<dbReference type="Gene3D" id="3.30.40.10">
    <property type="entry name" value="Zinc/RING finger domain, C3HC4 (zinc finger)"/>
    <property type="match status" value="1"/>
</dbReference>
<evidence type="ECO:0000256" key="7">
    <source>
        <dbReference type="ARBA" id="ARBA00022723"/>
    </source>
</evidence>
<keyword evidence="19" id="KW-0436">Ligase</keyword>
<evidence type="ECO:0000259" key="18">
    <source>
        <dbReference type="PROSITE" id="PS50089"/>
    </source>
</evidence>
<evidence type="ECO:0000256" key="14">
    <source>
        <dbReference type="PROSITE-ProRule" id="PRU00175"/>
    </source>
</evidence>
<evidence type="ECO:0000256" key="10">
    <source>
        <dbReference type="ARBA" id="ARBA00022786"/>
    </source>
</evidence>
<dbReference type="PANTHER" id="PTHR22763">
    <property type="entry name" value="RING ZINC FINGER PROTEIN"/>
    <property type="match status" value="1"/>
</dbReference>
<dbReference type="Pfam" id="PF11145">
    <property type="entry name" value="DUF2921"/>
    <property type="match status" value="1"/>
</dbReference>
<dbReference type="Proteomes" id="UP000186303">
    <property type="component" value="Chromosome 4"/>
</dbReference>
<dbReference type="EC" id="2.3.2.27" evidence="4"/>
<evidence type="ECO:0000256" key="15">
    <source>
        <dbReference type="SAM" id="MobiDB-lite"/>
    </source>
</evidence>
<comment type="subcellular location">
    <subcellularLocation>
        <location evidence="2">Endomembrane system</location>
        <topology evidence="2">Multi-pass membrane protein</topology>
    </subcellularLocation>
</comment>
<keyword evidence="20" id="KW-1185">Reference proteome</keyword>
<dbReference type="GO" id="GO:0008270">
    <property type="term" value="F:zinc ion binding"/>
    <property type="evidence" value="ECO:0007669"/>
    <property type="project" value="UniProtKB-KW"/>
</dbReference>
<comment type="catalytic activity">
    <reaction evidence="1">
        <text>S-ubiquitinyl-[E2 ubiquitin-conjugating enzyme]-L-cysteine + [acceptor protein]-L-lysine = [E2 ubiquitin-conjugating enzyme]-L-cysteine + N(6)-ubiquitinyl-[acceptor protein]-L-lysine.</text>
        <dbReference type="EC" id="2.3.2.27"/>
    </reaction>
</comment>
<keyword evidence="11" id="KW-0862">Zinc</keyword>
<accession>A0A1M8A8B5</accession>
<dbReference type="OMA" id="MLTPCHH"/>
<feature type="transmembrane region" description="Helical" evidence="16">
    <location>
        <begin position="385"/>
        <end position="404"/>
    </location>
</feature>
<dbReference type="Pfam" id="PF13639">
    <property type="entry name" value="zf-RING_2"/>
    <property type="match status" value="1"/>
</dbReference>
<gene>
    <name evidence="19" type="ORF">MSYG_3029</name>
</gene>
<dbReference type="SUPFAM" id="SSF57850">
    <property type="entry name" value="RING/U-box"/>
    <property type="match status" value="1"/>
</dbReference>
<evidence type="ECO:0000256" key="2">
    <source>
        <dbReference type="ARBA" id="ARBA00004127"/>
    </source>
</evidence>
<dbReference type="GO" id="GO:0043161">
    <property type="term" value="P:proteasome-mediated ubiquitin-dependent protein catabolic process"/>
    <property type="evidence" value="ECO:0007669"/>
    <property type="project" value="TreeGrafter"/>
</dbReference>
<keyword evidence="10" id="KW-0833">Ubl conjugation pathway</keyword>
<sequence>MRGRSLRACALALVLFVLCFRFSVCADDTPLYERAIARVQRERQELIGYMTHNTTRQGNWTMPQPLRDPRLDAWLQSKEKMHQDDHAFFANVSGFYIGSVAAHNVSHVAKVQMQARGSFVWEGQSPLTTQVSLVQVPVPHTKLARLWGELTVHAHDTSGARSVTELDLVGVYVPETGEMYTVSTPQSSPQRLDIRTVLGMLPEKSPYRNDTYTACLADLDERLHRLQQMLERGDAAPAPASLGQSDNNCTLQLYGQLQAAGPPSRQASLDLVERELREPTGLALPRAPTLWVDWAGTSGACGLYVSSKAMEGLARAQFWNDVRYYVLGMLVVLLVQLVLMAKECERTQTHSDIARLSGISLFIQTMHDSFISVSHLVLGFSMEGWLGHALLAMGFMAGTLSMVFEYRLAMMILRQWTQDHRDTLPPTTARTREADAAPEEDSEQDEMHVPAWRAYIAFVRRRMHMAVEGVSRRQVILVVGALGVFALLLWSPDLLNMLLVPVLFSYWLPQIIYNTQRRSTGLHPSTIIGMTLTRCYVPLYLFQYKYNLLLIPRSSYVWIPIGLSVAQMLLLLGQTYLGPLFFLPRMWRRAEQQWDWHPSPEALAALLPSDAEMAPDPASMPLGDCPICLMPNDWAAETHMPSKKGRWRSTTAPSGVMVTPCHHIFHTACLVSWMEIKHICPSCRVPLPEYDTQLYRGLGSHGSR</sequence>
<keyword evidence="8 17" id="KW-0732">Signal</keyword>
<dbReference type="PROSITE" id="PS50089">
    <property type="entry name" value="ZF_RING_2"/>
    <property type="match status" value="1"/>
</dbReference>
<proteinExistence type="predicted"/>
<evidence type="ECO:0000256" key="17">
    <source>
        <dbReference type="SAM" id="SignalP"/>
    </source>
</evidence>
<comment type="pathway">
    <text evidence="3">Protein modification; protein ubiquitination.</text>
</comment>
<evidence type="ECO:0000313" key="19">
    <source>
        <dbReference type="EMBL" id="SHO78682.1"/>
    </source>
</evidence>
<evidence type="ECO:0000256" key="16">
    <source>
        <dbReference type="SAM" id="Phobius"/>
    </source>
</evidence>
<dbReference type="SMART" id="SM00184">
    <property type="entry name" value="RING"/>
    <property type="match status" value="1"/>
</dbReference>
<dbReference type="InterPro" id="IPR050731">
    <property type="entry name" value="HRD1_E3_ubiq-ligases"/>
</dbReference>
<evidence type="ECO:0000256" key="4">
    <source>
        <dbReference type="ARBA" id="ARBA00012483"/>
    </source>
</evidence>
<keyword evidence="6 16" id="KW-0812">Transmembrane</keyword>
<feature type="transmembrane region" description="Helical" evidence="16">
    <location>
        <begin position="470"/>
        <end position="488"/>
    </location>
</feature>
<keyword evidence="7" id="KW-0479">Metal-binding</keyword>
<dbReference type="STRING" id="1230383.A0A1M8A8B5"/>
<evidence type="ECO:0000256" key="9">
    <source>
        <dbReference type="ARBA" id="ARBA00022771"/>
    </source>
</evidence>
<keyword evidence="13 16" id="KW-0472">Membrane</keyword>
<evidence type="ECO:0000256" key="6">
    <source>
        <dbReference type="ARBA" id="ARBA00022692"/>
    </source>
</evidence>
<evidence type="ECO:0000313" key="20">
    <source>
        <dbReference type="Proteomes" id="UP000186303"/>
    </source>
</evidence>
<name>A0A1M8A8B5_MALS4</name>
<feature type="transmembrane region" description="Helical" evidence="16">
    <location>
        <begin position="525"/>
        <end position="544"/>
    </location>
</feature>
<organism evidence="19 20">
    <name type="scientific">Malassezia sympodialis (strain ATCC 42132)</name>
    <name type="common">Atopic eczema-associated yeast</name>
    <dbReference type="NCBI Taxonomy" id="1230383"/>
    <lineage>
        <taxon>Eukaryota</taxon>
        <taxon>Fungi</taxon>
        <taxon>Dikarya</taxon>
        <taxon>Basidiomycota</taxon>
        <taxon>Ustilaginomycotina</taxon>
        <taxon>Malasseziomycetes</taxon>
        <taxon>Malasseziales</taxon>
        <taxon>Malasseziaceae</taxon>
        <taxon>Malassezia</taxon>
    </lineage>
</organism>
<dbReference type="GO" id="GO:0061630">
    <property type="term" value="F:ubiquitin protein ligase activity"/>
    <property type="evidence" value="ECO:0007669"/>
    <property type="project" value="UniProtKB-EC"/>
</dbReference>
<dbReference type="AlphaFoldDB" id="A0A1M8A8B5"/>
<evidence type="ECO:0000256" key="8">
    <source>
        <dbReference type="ARBA" id="ARBA00022729"/>
    </source>
</evidence>